<protein>
    <recommendedName>
        <fullName evidence="3">Retrotransposon gag domain-containing protein</fullName>
    </recommendedName>
</protein>
<comment type="caution">
    <text evidence="1">The sequence shown here is derived from an EMBL/GenBank/DDBJ whole genome shotgun (WGS) entry which is preliminary data.</text>
</comment>
<dbReference type="PANTHER" id="PTHR47481:SF22">
    <property type="entry name" value="RETROTRANSPOSON GAG DOMAIN-CONTAINING PROTEIN"/>
    <property type="match status" value="1"/>
</dbReference>
<dbReference type="OrthoDB" id="690728at2759"/>
<sequence length="113" mass="13070">MQIRMQLSMIQKKDLSIVDYFRKIKRLADTLAAIGKWLEDEELIAYMLRGLGSDYDSLVTSITTRTDAYSISDVYAHMLDYEIRQEHKWSNDSAKLFFQPGCLKNDGIKGLDI</sequence>
<reference evidence="1 2" key="1">
    <citation type="submission" date="2019-11" db="EMBL/GenBank/DDBJ databases">
        <title>Whole genome sequence of Oryza granulata.</title>
        <authorList>
            <person name="Li W."/>
        </authorList>
    </citation>
    <scope>NUCLEOTIDE SEQUENCE [LARGE SCALE GENOMIC DNA]</scope>
    <source>
        <strain evidence="2">cv. Menghai</strain>
        <tissue evidence="1">Leaf</tissue>
    </source>
</reference>
<dbReference type="PANTHER" id="PTHR47481">
    <property type="match status" value="1"/>
</dbReference>
<evidence type="ECO:0000313" key="1">
    <source>
        <dbReference type="EMBL" id="KAF0925752.1"/>
    </source>
</evidence>
<accession>A0A6G1EMA1</accession>
<organism evidence="1 2">
    <name type="scientific">Oryza meyeriana var. granulata</name>
    <dbReference type="NCBI Taxonomy" id="110450"/>
    <lineage>
        <taxon>Eukaryota</taxon>
        <taxon>Viridiplantae</taxon>
        <taxon>Streptophyta</taxon>
        <taxon>Embryophyta</taxon>
        <taxon>Tracheophyta</taxon>
        <taxon>Spermatophyta</taxon>
        <taxon>Magnoliopsida</taxon>
        <taxon>Liliopsida</taxon>
        <taxon>Poales</taxon>
        <taxon>Poaceae</taxon>
        <taxon>BOP clade</taxon>
        <taxon>Oryzoideae</taxon>
        <taxon>Oryzeae</taxon>
        <taxon>Oryzinae</taxon>
        <taxon>Oryza</taxon>
        <taxon>Oryza meyeriana</taxon>
    </lineage>
</organism>
<dbReference type="Pfam" id="PF14223">
    <property type="entry name" value="Retrotran_gag_2"/>
    <property type="match status" value="1"/>
</dbReference>
<evidence type="ECO:0000313" key="2">
    <source>
        <dbReference type="Proteomes" id="UP000479710"/>
    </source>
</evidence>
<name>A0A6G1EMA1_9ORYZ</name>
<keyword evidence="2" id="KW-1185">Reference proteome</keyword>
<evidence type="ECO:0008006" key="3">
    <source>
        <dbReference type="Google" id="ProtNLM"/>
    </source>
</evidence>
<gene>
    <name evidence="1" type="ORF">E2562_017309</name>
</gene>
<proteinExistence type="predicted"/>
<dbReference type="EMBL" id="SPHZ02000003">
    <property type="protein sequence ID" value="KAF0925752.1"/>
    <property type="molecule type" value="Genomic_DNA"/>
</dbReference>
<dbReference type="Proteomes" id="UP000479710">
    <property type="component" value="Unassembled WGS sequence"/>
</dbReference>
<dbReference type="AlphaFoldDB" id="A0A6G1EMA1"/>